<reference evidence="3" key="1">
    <citation type="submission" date="2021-04" db="EMBL/GenBank/DDBJ databases">
        <authorList>
            <person name="Tunstrom K."/>
        </authorList>
    </citation>
    <scope>NUCLEOTIDE SEQUENCE</scope>
</reference>
<dbReference type="PANTHER" id="PTHR47272">
    <property type="entry name" value="DDE_TNP_1_7 DOMAIN-CONTAINING PROTEIN"/>
    <property type="match status" value="1"/>
</dbReference>
<dbReference type="PANTHER" id="PTHR47272:SF1">
    <property type="entry name" value="PIGGYBAC TRANSPOSABLE ELEMENT-DERIVED PROTEIN 3-LIKE"/>
    <property type="match status" value="1"/>
</dbReference>
<gene>
    <name evidence="3" type="ORF">PAPOLLO_LOCUS4646</name>
</gene>
<keyword evidence="4" id="KW-1185">Reference proteome</keyword>
<feature type="region of interest" description="Disordered" evidence="1">
    <location>
        <begin position="84"/>
        <end position="132"/>
    </location>
</feature>
<feature type="domain" description="PiggyBac transposable element-derived protein" evidence="2">
    <location>
        <begin position="125"/>
        <end position="261"/>
    </location>
</feature>
<evidence type="ECO:0000313" key="4">
    <source>
        <dbReference type="Proteomes" id="UP000691718"/>
    </source>
</evidence>
<proteinExistence type="predicted"/>
<comment type="caution">
    <text evidence="3">The sequence shown here is derived from an EMBL/GenBank/DDBJ whole genome shotgun (WGS) entry which is preliminary data.</text>
</comment>
<dbReference type="Pfam" id="PF13843">
    <property type="entry name" value="DDE_Tnp_1_7"/>
    <property type="match status" value="1"/>
</dbReference>
<evidence type="ECO:0000259" key="2">
    <source>
        <dbReference type="Pfam" id="PF13843"/>
    </source>
</evidence>
<feature type="compositionally biased region" description="Acidic residues" evidence="1">
    <location>
        <begin position="37"/>
        <end position="54"/>
    </location>
</feature>
<organism evidence="3 4">
    <name type="scientific">Parnassius apollo</name>
    <name type="common">Apollo butterfly</name>
    <name type="synonym">Papilio apollo</name>
    <dbReference type="NCBI Taxonomy" id="110799"/>
    <lineage>
        <taxon>Eukaryota</taxon>
        <taxon>Metazoa</taxon>
        <taxon>Ecdysozoa</taxon>
        <taxon>Arthropoda</taxon>
        <taxon>Hexapoda</taxon>
        <taxon>Insecta</taxon>
        <taxon>Pterygota</taxon>
        <taxon>Neoptera</taxon>
        <taxon>Endopterygota</taxon>
        <taxon>Lepidoptera</taxon>
        <taxon>Glossata</taxon>
        <taxon>Ditrysia</taxon>
        <taxon>Papilionoidea</taxon>
        <taxon>Papilionidae</taxon>
        <taxon>Parnassiinae</taxon>
        <taxon>Parnassini</taxon>
        <taxon>Parnassius</taxon>
        <taxon>Parnassius</taxon>
    </lineage>
</organism>
<dbReference type="Proteomes" id="UP000691718">
    <property type="component" value="Unassembled WGS sequence"/>
</dbReference>
<evidence type="ECO:0000256" key="1">
    <source>
        <dbReference type="SAM" id="MobiDB-lite"/>
    </source>
</evidence>
<dbReference type="InterPro" id="IPR029526">
    <property type="entry name" value="PGBD"/>
</dbReference>
<evidence type="ECO:0000313" key="3">
    <source>
        <dbReference type="EMBL" id="CAG4952553.1"/>
    </source>
</evidence>
<dbReference type="EMBL" id="CAJQZP010000287">
    <property type="protein sequence ID" value="CAG4952553.1"/>
    <property type="molecule type" value="Genomic_DNA"/>
</dbReference>
<name>A0A8S3WBS7_PARAO</name>
<accession>A0A8S3WBS7</accession>
<sequence>MKTSSNPAAINLDDVDLTNLQQLNNILTSDSVKTLEDGADSEDGLDFDDDSLADPDFLPELETFEDDNVALDIDMDSLIETLEDDHENPSNSAEISPSNVSVPQLSPAQDNQQMSKEQSQGKDLPRNNPEHDRIFKIRPVVDSLNEVYSKVPLEEHLCVDEQMCSTKARNTLTRYNSNKPHKWGYKIFVLSGVSGFAYKTEIETGKENVVLQEEPDLGASSNVVTRLARIIPRHQTFQLYFDNYFTSLRLLEYLAKEASSILSSADFRQEVAVTLCKMGTKSGMSGRRSLETEIQAKKRKGPAQYVPPMAVRQDQIGHWPQWSEKKNEMKAFKRDLYRVSAISLAKMAASITRDVRVRVKATYFDENDGQNSWSRKHFGDNYDISYCWGIVRKVENNYARVYSEIDKKNSLVPVGVLIADIENDNLLEANTNEENSSSESGSSSSSEDDETTVSVHTTPCMSSVTNSAAGNTTVVKGVTWTFHEAIRVYS</sequence>
<feature type="region of interest" description="Disordered" evidence="1">
    <location>
        <begin position="428"/>
        <end position="462"/>
    </location>
</feature>
<feature type="compositionally biased region" description="Low complexity" evidence="1">
    <location>
        <begin position="428"/>
        <end position="445"/>
    </location>
</feature>
<feature type="compositionally biased region" description="Polar residues" evidence="1">
    <location>
        <begin position="89"/>
        <end position="118"/>
    </location>
</feature>
<feature type="compositionally biased region" description="Polar residues" evidence="1">
    <location>
        <begin position="453"/>
        <end position="462"/>
    </location>
</feature>
<protein>
    <submittedName>
        <fullName evidence="3">(apollo) hypothetical protein</fullName>
    </submittedName>
</protein>
<feature type="region of interest" description="Disordered" evidence="1">
    <location>
        <begin position="34"/>
        <end position="54"/>
    </location>
</feature>
<dbReference type="AlphaFoldDB" id="A0A8S3WBS7"/>
<dbReference type="OrthoDB" id="122438at2759"/>
<feature type="compositionally biased region" description="Basic and acidic residues" evidence="1">
    <location>
        <begin position="119"/>
        <end position="132"/>
    </location>
</feature>